<proteinExistence type="predicted"/>
<keyword evidence="3" id="KW-1185">Reference proteome</keyword>
<comment type="caution">
    <text evidence="2">The sequence shown here is derived from an EMBL/GenBank/DDBJ whole genome shotgun (WGS) entry which is preliminary data.</text>
</comment>
<feature type="region of interest" description="Disordered" evidence="1">
    <location>
        <begin position="240"/>
        <end position="265"/>
    </location>
</feature>
<dbReference type="EMBL" id="JABSTU010000010">
    <property type="protein sequence ID" value="KAH8019307.1"/>
    <property type="molecule type" value="Genomic_DNA"/>
</dbReference>
<feature type="compositionally biased region" description="Low complexity" evidence="1">
    <location>
        <begin position="240"/>
        <end position="253"/>
    </location>
</feature>
<dbReference type="AlphaFoldDB" id="A0A9J6DBB1"/>
<reference evidence="2" key="1">
    <citation type="journal article" date="2020" name="Cell">
        <title>Large-Scale Comparative Analyses of Tick Genomes Elucidate Their Genetic Diversity and Vector Capacities.</title>
        <authorList>
            <consortium name="Tick Genome and Microbiome Consortium (TIGMIC)"/>
            <person name="Jia N."/>
            <person name="Wang J."/>
            <person name="Shi W."/>
            <person name="Du L."/>
            <person name="Sun Y."/>
            <person name="Zhan W."/>
            <person name="Jiang J.F."/>
            <person name="Wang Q."/>
            <person name="Zhang B."/>
            <person name="Ji P."/>
            <person name="Bell-Sakyi L."/>
            <person name="Cui X.M."/>
            <person name="Yuan T.T."/>
            <person name="Jiang B.G."/>
            <person name="Yang W.F."/>
            <person name="Lam T.T."/>
            <person name="Chang Q.C."/>
            <person name="Ding S.J."/>
            <person name="Wang X.J."/>
            <person name="Zhu J.G."/>
            <person name="Ruan X.D."/>
            <person name="Zhao L."/>
            <person name="Wei J.T."/>
            <person name="Ye R.Z."/>
            <person name="Que T.C."/>
            <person name="Du C.H."/>
            <person name="Zhou Y.H."/>
            <person name="Cheng J.X."/>
            <person name="Dai P.F."/>
            <person name="Guo W.B."/>
            <person name="Han X.H."/>
            <person name="Huang E.J."/>
            <person name="Li L.F."/>
            <person name="Wei W."/>
            <person name="Gao Y.C."/>
            <person name="Liu J.Z."/>
            <person name="Shao H.Z."/>
            <person name="Wang X."/>
            <person name="Wang C.C."/>
            <person name="Yang T.C."/>
            <person name="Huo Q.B."/>
            <person name="Li W."/>
            <person name="Chen H.Y."/>
            <person name="Chen S.E."/>
            <person name="Zhou L.G."/>
            <person name="Ni X.B."/>
            <person name="Tian J.H."/>
            <person name="Sheng Y."/>
            <person name="Liu T."/>
            <person name="Pan Y.S."/>
            <person name="Xia L.Y."/>
            <person name="Li J."/>
            <person name="Zhao F."/>
            <person name="Cao W.C."/>
        </authorList>
    </citation>
    <scope>NUCLEOTIDE SEQUENCE</scope>
    <source>
        <strain evidence="2">Rmic-2018</strain>
    </source>
</reference>
<name>A0A9J6DBB1_RHIMP</name>
<organism evidence="2 3">
    <name type="scientific">Rhipicephalus microplus</name>
    <name type="common">Cattle tick</name>
    <name type="synonym">Boophilus microplus</name>
    <dbReference type="NCBI Taxonomy" id="6941"/>
    <lineage>
        <taxon>Eukaryota</taxon>
        <taxon>Metazoa</taxon>
        <taxon>Ecdysozoa</taxon>
        <taxon>Arthropoda</taxon>
        <taxon>Chelicerata</taxon>
        <taxon>Arachnida</taxon>
        <taxon>Acari</taxon>
        <taxon>Parasitiformes</taxon>
        <taxon>Ixodida</taxon>
        <taxon>Ixodoidea</taxon>
        <taxon>Ixodidae</taxon>
        <taxon>Rhipicephalinae</taxon>
        <taxon>Rhipicephalus</taxon>
        <taxon>Boophilus</taxon>
    </lineage>
</organism>
<dbReference type="Proteomes" id="UP000821866">
    <property type="component" value="Chromosome 8"/>
</dbReference>
<evidence type="ECO:0000313" key="3">
    <source>
        <dbReference type="Proteomes" id="UP000821866"/>
    </source>
</evidence>
<protein>
    <submittedName>
        <fullName evidence="2">Uncharacterized protein</fullName>
    </submittedName>
</protein>
<accession>A0A9J6DBB1</accession>
<feature type="compositionally biased region" description="Basic and acidic residues" evidence="1">
    <location>
        <begin position="254"/>
        <end position="265"/>
    </location>
</feature>
<evidence type="ECO:0000313" key="2">
    <source>
        <dbReference type="EMBL" id="KAH8019307.1"/>
    </source>
</evidence>
<evidence type="ECO:0000256" key="1">
    <source>
        <dbReference type="SAM" id="MobiDB-lite"/>
    </source>
</evidence>
<sequence length="265" mass="28496">MSTVAPRTESPEKFHECQGARNLSGDDMVSLALPCRQPVPDRWPAVPWYSPPWPGYRLLPADSTIQPNPPGTIGSCFRHLISPLKLWPRPERGHLSFRSWLPAVPAGHSGQPSSQQLLVAGCCTCSHASYVRGCHSLCSAAPFLLSCRPGSGFSLAWQLLVELWCDLGGPWTGVNESNNFPSPCCAAPFGPGIRGDVIFLLDIAPLASPPAAEPTLLLSLGQPLLQAGLSFKEGEMWESRAPSPLAPQSPSLLERPEHGHRGFAA</sequence>
<reference evidence="2" key="2">
    <citation type="submission" date="2021-09" db="EMBL/GenBank/DDBJ databases">
        <authorList>
            <person name="Jia N."/>
            <person name="Wang J."/>
            <person name="Shi W."/>
            <person name="Du L."/>
            <person name="Sun Y."/>
            <person name="Zhan W."/>
            <person name="Jiang J."/>
            <person name="Wang Q."/>
            <person name="Zhang B."/>
            <person name="Ji P."/>
            <person name="Sakyi L.B."/>
            <person name="Cui X."/>
            <person name="Yuan T."/>
            <person name="Jiang B."/>
            <person name="Yang W."/>
            <person name="Lam T.T.-Y."/>
            <person name="Chang Q."/>
            <person name="Ding S."/>
            <person name="Wang X."/>
            <person name="Zhu J."/>
            <person name="Ruan X."/>
            <person name="Zhao L."/>
            <person name="Wei J."/>
            <person name="Que T."/>
            <person name="Du C."/>
            <person name="Cheng J."/>
            <person name="Dai P."/>
            <person name="Han X."/>
            <person name="Huang E."/>
            <person name="Gao Y."/>
            <person name="Liu J."/>
            <person name="Shao H."/>
            <person name="Ye R."/>
            <person name="Li L."/>
            <person name="Wei W."/>
            <person name="Wang X."/>
            <person name="Wang C."/>
            <person name="Huo Q."/>
            <person name="Li W."/>
            <person name="Guo W."/>
            <person name="Chen H."/>
            <person name="Chen S."/>
            <person name="Zhou L."/>
            <person name="Zhou L."/>
            <person name="Ni X."/>
            <person name="Tian J."/>
            <person name="Zhou Y."/>
            <person name="Sheng Y."/>
            <person name="Liu T."/>
            <person name="Pan Y."/>
            <person name="Xia L."/>
            <person name="Li J."/>
            <person name="Zhao F."/>
            <person name="Cao W."/>
        </authorList>
    </citation>
    <scope>NUCLEOTIDE SEQUENCE</scope>
    <source>
        <strain evidence="2">Rmic-2018</strain>
        <tissue evidence="2">Larvae</tissue>
    </source>
</reference>
<gene>
    <name evidence="2" type="ORF">HPB51_018819</name>
</gene>